<dbReference type="Proteomes" id="UP000193884">
    <property type="component" value="Unassembled WGS sequence"/>
</dbReference>
<dbReference type="EMBL" id="NAFK01000160">
    <property type="protein sequence ID" value="OSJ28714.1"/>
    <property type="molecule type" value="Genomic_DNA"/>
</dbReference>
<accession>A0ABX3X2Z2</accession>
<sequence>MPKRKMGRRRDSGWWQRMLRAPSHRLTSAQLSSGRGDMHRRKFLIAVAGMIAAPGVVRAKQQFDGTVLNINGYGGDYDRLLNEYVAKPLRERTGLQVKYQPGQASAAVAKLIASKDNPPFDLIMADSPNMPDIIANDLVEKITEAEVKNIAKLKPSVREFGDYGVPYLTNAIILACNSKYVKRPLSSYNDLARADLKGKLALISPENTGGLLTLLGIGAATGGDVNNLAPAFSFLSSIKANIATISPATTNLAQLYQQEEVWAGPFWDGRTYSIRQGGTPLATVLPKEGVFGLLNYVGLVKNSKNREAALAYIDQALSDEAIGPLVEFFRYSPVTKISVSDAVARDLVFKGDTLDGFKKVDWEKVAKSRSLWSEEFNKAMR</sequence>
<evidence type="ECO:0000313" key="4">
    <source>
        <dbReference type="Proteomes" id="UP000193884"/>
    </source>
</evidence>
<dbReference type="SUPFAM" id="SSF53850">
    <property type="entry name" value="Periplasmic binding protein-like II"/>
    <property type="match status" value="1"/>
</dbReference>
<keyword evidence="2" id="KW-0574">Periplasm</keyword>
<comment type="caution">
    <text evidence="3">The sequence shown here is derived from an EMBL/GenBank/DDBJ whole genome shotgun (WGS) entry which is preliminary data.</text>
</comment>
<dbReference type="Gene3D" id="3.40.190.10">
    <property type="entry name" value="Periplasmic binding protein-like II"/>
    <property type="match status" value="2"/>
</dbReference>
<reference evidence="3 4" key="1">
    <citation type="submission" date="2017-03" db="EMBL/GenBank/DDBJ databases">
        <title>Whole genome sequences of fourteen strains of Bradyrhizobium canariense and one strain of Bradyrhizobium japonicum isolated from Lupinus (Papilionoideae: Genisteae) species in Algeria.</title>
        <authorList>
            <person name="Crovadore J."/>
            <person name="Chekireb D."/>
            <person name="Brachmann A."/>
            <person name="Chablais R."/>
            <person name="Cochard B."/>
            <person name="Lefort F."/>
        </authorList>
    </citation>
    <scope>NUCLEOTIDE SEQUENCE [LARGE SCALE GENOMIC DNA]</scope>
    <source>
        <strain evidence="3 4">UBMAN05</strain>
    </source>
</reference>
<evidence type="ECO:0008006" key="5">
    <source>
        <dbReference type="Google" id="ProtNLM"/>
    </source>
</evidence>
<dbReference type="Pfam" id="PF13416">
    <property type="entry name" value="SBP_bac_8"/>
    <property type="match status" value="1"/>
</dbReference>
<evidence type="ECO:0000256" key="2">
    <source>
        <dbReference type="ARBA" id="ARBA00022764"/>
    </source>
</evidence>
<proteinExistence type="predicted"/>
<name>A0ABX3X2Z2_9BRAD</name>
<dbReference type="PANTHER" id="PTHR30006:SF2">
    <property type="entry name" value="ABC TRANSPORTER SUBSTRATE-BINDING PROTEIN"/>
    <property type="match status" value="1"/>
</dbReference>
<dbReference type="PANTHER" id="PTHR30006">
    <property type="entry name" value="THIAMINE-BINDING PERIPLASMIC PROTEIN-RELATED"/>
    <property type="match status" value="1"/>
</dbReference>
<keyword evidence="1" id="KW-0732">Signal</keyword>
<keyword evidence="4" id="KW-1185">Reference proteome</keyword>
<dbReference type="InterPro" id="IPR006059">
    <property type="entry name" value="SBP"/>
</dbReference>
<evidence type="ECO:0000256" key="1">
    <source>
        <dbReference type="ARBA" id="ARBA00022729"/>
    </source>
</evidence>
<evidence type="ECO:0000313" key="3">
    <source>
        <dbReference type="EMBL" id="OSJ28714.1"/>
    </source>
</evidence>
<gene>
    <name evidence="3" type="ORF">BST63_16215</name>
</gene>
<organism evidence="3 4">
    <name type="scientific">Bradyrhizobium canariense</name>
    <dbReference type="NCBI Taxonomy" id="255045"/>
    <lineage>
        <taxon>Bacteria</taxon>
        <taxon>Pseudomonadati</taxon>
        <taxon>Pseudomonadota</taxon>
        <taxon>Alphaproteobacteria</taxon>
        <taxon>Hyphomicrobiales</taxon>
        <taxon>Nitrobacteraceae</taxon>
        <taxon>Bradyrhizobium</taxon>
    </lineage>
</organism>
<protein>
    <recommendedName>
        <fullName evidence="5">ABC transporter substrate-binding protein</fullName>
    </recommendedName>
</protein>